<sequence>MEQDSDDLFNNMMKIYLSQMDSAMKISKIICEHSDREELSGNDIICGLIYRLMIPMESKELNESLSNAEKLLEYNSDDEIEDYDDIPETYERPIISQKLKSNNCNCETCIQMRVCLLNYHSFETTDQLAEIYRNSIKTTCDKYNISI</sequence>
<evidence type="ECO:0000313" key="1">
    <source>
        <dbReference type="EMBL" id="QHS95227.1"/>
    </source>
</evidence>
<proteinExistence type="predicted"/>
<organism evidence="1">
    <name type="scientific">viral metagenome</name>
    <dbReference type="NCBI Taxonomy" id="1070528"/>
    <lineage>
        <taxon>unclassified sequences</taxon>
        <taxon>metagenomes</taxon>
        <taxon>organismal metagenomes</taxon>
    </lineage>
</organism>
<name>A0A6C0BS60_9ZZZZ</name>
<protein>
    <submittedName>
        <fullName evidence="1">Uncharacterized protein</fullName>
    </submittedName>
</protein>
<reference evidence="1" key="1">
    <citation type="journal article" date="2020" name="Nature">
        <title>Giant virus diversity and host interactions through global metagenomics.</title>
        <authorList>
            <person name="Schulz F."/>
            <person name="Roux S."/>
            <person name="Paez-Espino D."/>
            <person name="Jungbluth S."/>
            <person name="Walsh D.A."/>
            <person name="Denef V.J."/>
            <person name="McMahon K.D."/>
            <person name="Konstantinidis K.T."/>
            <person name="Eloe-Fadrosh E.A."/>
            <person name="Kyrpides N.C."/>
            <person name="Woyke T."/>
        </authorList>
    </citation>
    <scope>NUCLEOTIDE SEQUENCE</scope>
    <source>
        <strain evidence="1">GVMAG-M-3300018428-35</strain>
    </source>
</reference>
<dbReference type="AlphaFoldDB" id="A0A6C0BS60"/>
<accession>A0A6C0BS60</accession>
<dbReference type="EMBL" id="MN739245">
    <property type="protein sequence ID" value="QHS95227.1"/>
    <property type="molecule type" value="Genomic_DNA"/>
</dbReference>